<dbReference type="Pfam" id="PF04314">
    <property type="entry name" value="PCuAC"/>
    <property type="match status" value="1"/>
</dbReference>
<evidence type="ECO:0000256" key="1">
    <source>
        <dbReference type="SAM" id="SignalP"/>
    </source>
</evidence>
<reference evidence="2 3" key="1">
    <citation type="submission" date="2019-12" db="EMBL/GenBank/DDBJ databases">
        <title>Neisseriaceae gen. nov. sp. Genome sequencing and assembly.</title>
        <authorList>
            <person name="Liu Z."/>
            <person name="Li A."/>
        </authorList>
    </citation>
    <scope>NUCLEOTIDE SEQUENCE [LARGE SCALE GENOMIC DNA]</scope>
    <source>
        <strain evidence="2 3">B2N2-7</strain>
    </source>
</reference>
<dbReference type="InterPro" id="IPR007410">
    <property type="entry name" value="LpqE-like"/>
</dbReference>
<proteinExistence type="predicted"/>
<feature type="chain" id="PRO_5032638126" evidence="1">
    <location>
        <begin position="20"/>
        <end position="154"/>
    </location>
</feature>
<dbReference type="Gene3D" id="2.60.40.1890">
    <property type="entry name" value="PCu(A)C copper chaperone"/>
    <property type="match status" value="1"/>
</dbReference>
<accession>A0A845BMD0</accession>
<dbReference type="EMBL" id="WSSB01000004">
    <property type="protein sequence ID" value="MXR36434.1"/>
    <property type="molecule type" value="Genomic_DNA"/>
</dbReference>
<dbReference type="RefSeq" id="WP_124734885.1">
    <property type="nucleotide sequence ID" value="NZ_WSSB01000004.1"/>
</dbReference>
<dbReference type="AlphaFoldDB" id="A0A845BMD0"/>
<gene>
    <name evidence="2" type="ORF">GQF02_05535</name>
</gene>
<name>A0A845BMD0_9NEIS</name>
<dbReference type="SUPFAM" id="SSF110087">
    <property type="entry name" value="DR1885-like metal-binding protein"/>
    <property type="match status" value="1"/>
</dbReference>
<protein>
    <submittedName>
        <fullName evidence="2">Copper chaperone PCu(A)C</fullName>
    </submittedName>
</protein>
<dbReference type="InterPro" id="IPR058248">
    <property type="entry name" value="Lxx211020-like"/>
</dbReference>
<evidence type="ECO:0000313" key="3">
    <source>
        <dbReference type="Proteomes" id="UP000467214"/>
    </source>
</evidence>
<dbReference type="Proteomes" id="UP000467214">
    <property type="component" value="Unassembled WGS sequence"/>
</dbReference>
<comment type="caution">
    <text evidence="2">The sequence shown here is derived from an EMBL/GenBank/DDBJ whole genome shotgun (WGS) entry which is preliminary data.</text>
</comment>
<dbReference type="PANTHER" id="PTHR36302:SF1">
    <property type="entry name" value="COPPER CHAPERONE PCU(A)C"/>
    <property type="match status" value="1"/>
</dbReference>
<dbReference type="InterPro" id="IPR036182">
    <property type="entry name" value="PCuAC_sf"/>
</dbReference>
<keyword evidence="1" id="KW-0732">Signal</keyword>
<feature type="signal peptide" evidence="1">
    <location>
        <begin position="1"/>
        <end position="19"/>
    </location>
</feature>
<organism evidence="2 3">
    <name type="scientific">Craterilacuibacter sinensis</name>
    <dbReference type="NCBI Taxonomy" id="2686017"/>
    <lineage>
        <taxon>Bacteria</taxon>
        <taxon>Pseudomonadati</taxon>
        <taxon>Pseudomonadota</taxon>
        <taxon>Betaproteobacteria</taxon>
        <taxon>Neisseriales</taxon>
        <taxon>Neisseriaceae</taxon>
        <taxon>Craterilacuibacter</taxon>
    </lineage>
</organism>
<evidence type="ECO:0000313" key="2">
    <source>
        <dbReference type="EMBL" id="MXR36434.1"/>
    </source>
</evidence>
<dbReference type="PANTHER" id="PTHR36302">
    <property type="entry name" value="BLR7088 PROTEIN"/>
    <property type="match status" value="1"/>
</dbReference>
<sequence>MNKLLLTALLATLPFTAIAHETRSADLTIQHPWSRVMPAASVNGAAYFLIENTGKQADRLLGAQTPRAKKAELHTHIHDNGVMRMREVEGGVAVPAGQTVKFAPGGLHVMLMGLNSPLQKGEHFPLTLKFERGGEVKLDVVVEDGMPAAMPMQH</sequence>
<keyword evidence="3" id="KW-1185">Reference proteome</keyword>